<evidence type="ECO:0000256" key="3">
    <source>
        <dbReference type="ARBA" id="ARBA00023172"/>
    </source>
</evidence>
<dbReference type="InterPro" id="IPR050090">
    <property type="entry name" value="Tyrosine_recombinase_XerCD"/>
</dbReference>
<dbReference type="Proteomes" id="UP000248066">
    <property type="component" value="Unassembled WGS sequence"/>
</dbReference>
<dbReference type="InterPro" id="IPR013762">
    <property type="entry name" value="Integrase-like_cat_sf"/>
</dbReference>
<keyword evidence="1" id="KW-0229">DNA integration</keyword>
<keyword evidence="8" id="KW-1185">Reference proteome</keyword>
<keyword evidence="2 4" id="KW-0238">DNA-binding</keyword>
<organism evidence="7 8">
    <name type="scientific">Alteribacter lacisalsi</name>
    <dbReference type="NCBI Taxonomy" id="2045244"/>
    <lineage>
        <taxon>Bacteria</taxon>
        <taxon>Bacillati</taxon>
        <taxon>Bacillota</taxon>
        <taxon>Bacilli</taxon>
        <taxon>Bacillales</taxon>
        <taxon>Bacillaceae</taxon>
        <taxon>Alteribacter</taxon>
    </lineage>
</organism>
<feature type="domain" description="Core-binding (CB)" evidence="6">
    <location>
        <begin position="14"/>
        <end position="99"/>
    </location>
</feature>
<dbReference type="InterPro" id="IPR044068">
    <property type="entry name" value="CB"/>
</dbReference>
<dbReference type="EMBL" id="PDOF01000001">
    <property type="protein sequence ID" value="PYZ98100.1"/>
    <property type="molecule type" value="Genomic_DNA"/>
</dbReference>
<evidence type="ECO:0000259" key="6">
    <source>
        <dbReference type="PROSITE" id="PS51900"/>
    </source>
</evidence>
<dbReference type="InterPro" id="IPR004107">
    <property type="entry name" value="Integrase_SAM-like_N"/>
</dbReference>
<dbReference type="SUPFAM" id="SSF56349">
    <property type="entry name" value="DNA breaking-rejoining enzymes"/>
    <property type="match status" value="1"/>
</dbReference>
<comment type="caution">
    <text evidence="7">The sequence shown here is derived from an EMBL/GenBank/DDBJ whole genome shotgun (WGS) entry which is preliminary data.</text>
</comment>
<evidence type="ECO:0000313" key="7">
    <source>
        <dbReference type="EMBL" id="PYZ98100.1"/>
    </source>
</evidence>
<dbReference type="GO" id="GO:0015074">
    <property type="term" value="P:DNA integration"/>
    <property type="evidence" value="ECO:0007669"/>
    <property type="project" value="UniProtKB-KW"/>
</dbReference>
<proteinExistence type="predicted"/>
<dbReference type="InterPro" id="IPR011010">
    <property type="entry name" value="DNA_brk_join_enz"/>
</dbReference>
<dbReference type="Gene3D" id="1.10.150.130">
    <property type="match status" value="1"/>
</dbReference>
<dbReference type="Pfam" id="PF00589">
    <property type="entry name" value="Phage_integrase"/>
    <property type="match status" value="1"/>
</dbReference>
<dbReference type="PROSITE" id="PS51898">
    <property type="entry name" value="TYR_RECOMBINASE"/>
    <property type="match status" value="1"/>
</dbReference>
<keyword evidence="3" id="KW-0233">DNA recombination</keyword>
<feature type="domain" description="Tyr recombinase" evidence="5">
    <location>
        <begin position="121"/>
        <end position="332"/>
    </location>
</feature>
<dbReference type="InterPro" id="IPR010998">
    <property type="entry name" value="Integrase_recombinase_N"/>
</dbReference>
<evidence type="ECO:0000256" key="2">
    <source>
        <dbReference type="ARBA" id="ARBA00023125"/>
    </source>
</evidence>
<protein>
    <submittedName>
        <fullName evidence="7">Integrase</fullName>
    </submittedName>
</protein>
<dbReference type="PANTHER" id="PTHR30349:SF86">
    <property type="entry name" value="INTEGRASE_RECOMBINASE AQ_AA09-RELATED"/>
    <property type="match status" value="1"/>
</dbReference>
<sequence length="352" mass="41778">MHSKRRRQMSSVEAAYEKLVTRFLTDGCEEKQKSSIRRYRYDIELFRDWSEERNLSLQEAMTNDHADAFFLYLCTEKKYSTPTIRRILSVLKQLYIFHFGSNLTTPFDRHLNSQEVEHKKEASDFMKKKEIEKLLMTVPSRKGLSDHQLTHRHFYIERNQAIIHLMLFYGLSIQEVTGLTMNHVHFQTGVIELKSRKGKPRSVTLTDEDRVLLHHYYQKIPEPVRPRWHSSDPLFAAFDFQRGTYRWNYDDDAPKRLTDVSVQKMIRQEISRAGLRKGMSARSFRHTYILHRLLEGRSAEELKYELAFVTAQPLEPYENFILSSPDEAAVFTPMTKKEREEITRLITQPARR</sequence>
<dbReference type="PANTHER" id="PTHR30349">
    <property type="entry name" value="PHAGE INTEGRASE-RELATED"/>
    <property type="match status" value="1"/>
</dbReference>
<dbReference type="Gene3D" id="1.10.443.10">
    <property type="entry name" value="Intergrase catalytic core"/>
    <property type="match status" value="1"/>
</dbReference>
<dbReference type="Pfam" id="PF13495">
    <property type="entry name" value="Phage_int_SAM_4"/>
    <property type="match status" value="1"/>
</dbReference>
<evidence type="ECO:0000256" key="4">
    <source>
        <dbReference type="PROSITE-ProRule" id="PRU01248"/>
    </source>
</evidence>
<name>A0A2W0HDQ5_9BACI</name>
<dbReference type="AlphaFoldDB" id="A0A2W0HDQ5"/>
<evidence type="ECO:0000256" key="1">
    <source>
        <dbReference type="ARBA" id="ARBA00022908"/>
    </source>
</evidence>
<evidence type="ECO:0000313" key="8">
    <source>
        <dbReference type="Proteomes" id="UP000248066"/>
    </source>
</evidence>
<dbReference type="InterPro" id="IPR002104">
    <property type="entry name" value="Integrase_catalytic"/>
</dbReference>
<gene>
    <name evidence="7" type="ORF">CR205_05760</name>
</gene>
<dbReference type="SUPFAM" id="SSF47823">
    <property type="entry name" value="lambda integrase-like, N-terminal domain"/>
    <property type="match status" value="1"/>
</dbReference>
<accession>A0A2W0HDQ5</accession>
<dbReference type="GO" id="GO:0006310">
    <property type="term" value="P:DNA recombination"/>
    <property type="evidence" value="ECO:0007669"/>
    <property type="project" value="UniProtKB-KW"/>
</dbReference>
<reference evidence="7 8" key="1">
    <citation type="submission" date="2017-10" db="EMBL/GenBank/DDBJ databases">
        <title>Bacillus sp. nov., a halophilic bacterium isolated from a Yangshapao Lake.</title>
        <authorList>
            <person name="Wang H."/>
        </authorList>
    </citation>
    <scope>NUCLEOTIDE SEQUENCE [LARGE SCALE GENOMIC DNA]</scope>
    <source>
        <strain evidence="7 8">YSP-3</strain>
    </source>
</reference>
<dbReference type="GO" id="GO:0003677">
    <property type="term" value="F:DNA binding"/>
    <property type="evidence" value="ECO:0007669"/>
    <property type="project" value="UniProtKB-UniRule"/>
</dbReference>
<evidence type="ECO:0000259" key="5">
    <source>
        <dbReference type="PROSITE" id="PS51898"/>
    </source>
</evidence>
<dbReference type="PROSITE" id="PS51900">
    <property type="entry name" value="CB"/>
    <property type="match status" value="1"/>
</dbReference>